<feature type="chain" id="PRO_5035167885" evidence="1">
    <location>
        <begin position="27"/>
        <end position="128"/>
    </location>
</feature>
<organism evidence="2 3">
    <name type="scientific">Daphnia galeata</name>
    <dbReference type="NCBI Taxonomy" id="27404"/>
    <lineage>
        <taxon>Eukaryota</taxon>
        <taxon>Metazoa</taxon>
        <taxon>Ecdysozoa</taxon>
        <taxon>Arthropoda</taxon>
        <taxon>Crustacea</taxon>
        <taxon>Branchiopoda</taxon>
        <taxon>Diplostraca</taxon>
        <taxon>Cladocera</taxon>
        <taxon>Anomopoda</taxon>
        <taxon>Daphniidae</taxon>
        <taxon>Daphnia</taxon>
    </lineage>
</organism>
<name>A0A8J2RHL0_9CRUS</name>
<protein>
    <submittedName>
        <fullName evidence="2">Uncharacterized protein</fullName>
    </submittedName>
</protein>
<keyword evidence="1" id="KW-0732">Signal</keyword>
<reference evidence="2" key="1">
    <citation type="submission" date="2021-11" db="EMBL/GenBank/DDBJ databases">
        <authorList>
            <person name="Schell T."/>
        </authorList>
    </citation>
    <scope>NUCLEOTIDE SEQUENCE</scope>
    <source>
        <strain evidence="2">M5</strain>
    </source>
</reference>
<accession>A0A8J2RHL0</accession>
<evidence type="ECO:0000313" key="3">
    <source>
        <dbReference type="Proteomes" id="UP000789390"/>
    </source>
</evidence>
<dbReference type="Proteomes" id="UP000789390">
    <property type="component" value="Unassembled WGS sequence"/>
</dbReference>
<comment type="caution">
    <text evidence="2">The sequence shown here is derived from an EMBL/GenBank/DDBJ whole genome shotgun (WGS) entry which is preliminary data.</text>
</comment>
<gene>
    <name evidence="2" type="ORF">DGAL_LOCUS2856</name>
</gene>
<sequence>MRLTLKQTQILVILIAKLSFFRPAFFGESRVEQVSLSEIRLDKLNLNHKVLKENLYSTDLCDTCKKYENTERALIECPRCREEKNEIYKSKPRKNILVRPPEIQINENRRSVPSFLKKTGLLDRSSKE</sequence>
<dbReference type="EMBL" id="CAKKLH010000040">
    <property type="protein sequence ID" value="CAH0100571.1"/>
    <property type="molecule type" value="Genomic_DNA"/>
</dbReference>
<dbReference type="OrthoDB" id="6371827at2759"/>
<keyword evidence="3" id="KW-1185">Reference proteome</keyword>
<feature type="signal peptide" evidence="1">
    <location>
        <begin position="1"/>
        <end position="26"/>
    </location>
</feature>
<evidence type="ECO:0000313" key="2">
    <source>
        <dbReference type="EMBL" id="CAH0100571.1"/>
    </source>
</evidence>
<evidence type="ECO:0000256" key="1">
    <source>
        <dbReference type="SAM" id="SignalP"/>
    </source>
</evidence>
<proteinExistence type="predicted"/>
<dbReference type="AlphaFoldDB" id="A0A8J2RHL0"/>